<reference evidence="1" key="1">
    <citation type="submission" date="2018-05" db="EMBL/GenBank/DDBJ databases">
        <authorList>
            <person name="Lanie J.A."/>
            <person name="Ng W.-L."/>
            <person name="Kazmierczak K.M."/>
            <person name="Andrzejewski T.M."/>
            <person name="Davidsen T.M."/>
            <person name="Wayne K.J."/>
            <person name="Tettelin H."/>
            <person name="Glass J.I."/>
            <person name="Rusch D."/>
            <person name="Podicherti R."/>
            <person name="Tsui H.-C.T."/>
            <person name="Winkler M.E."/>
        </authorList>
    </citation>
    <scope>NUCLEOTIDE SEQUENCE</scope>
</reference>
<dbReference type="EMBL" id="UINC01057500">
    <property type="protein sequence ID" value="SVB78720.1"/>
    <property type="molecule type" value="Genomic_DNA"/>
</dbReference>
<dbReference type="Pfam" id="PF02502">
    <property type="entry name" value="LacAB_rpiB"/>
    <property type="match status" value="1"/>
</dbReference>
<protein>
    <recommendedName>
        <fullName evidence="2">Ribose-5-phosphate isomerase</fullName>
    </recommendedName>
</protein>
<organism evidence="1">
    <name type="scientific">marine metagenome</name>
    <dbReference type="NCBI Taxonomy" id="408172"/>
    <lineage>
        <taxon>unclassified sequences</taxon>
        <taxon>metagenomes</taxon>
        <taxon>ecological metagenomes</taxon>
    </lineage>
</organism>
<dbReference type="Gene3D" id="3.40.1400.10">
    <property type="entry name" value="Sugar-phosphate isomerase, RpiB/LacA/LacB"/>
    <property type="match status" value="1"/>
</dbReference>
<sequence>MEETIFIASDHAGFELKKQILNSIKNNLVDLGVDNKNSADYPDYAKMLVSKINSTKNS</sequence>
<evidence type="ECO:0000313" key="1">
    <source>
        <dbReference type="EMBL" id="SVB78720.1"/>
    </source>
</evidence>
<dbReference type="SUPFAM" id="SSF89623">
    <property type="entry name" value="Ribose/Galactose isomerase RpiB/AlsB"/>
    <property type="match status" value="1"/>
</dbReference>
<evidence type="ECO:0008006" key="2">
    <source>
        <dbReference type="Google" id="ProtNLM"/>
    </source>
</evidence>
<dbReference type="AlphaFoldDB" id="A0A382GUE8"/>
<dbReference type="GO" id="GO:0016853">
    <property type="term" value="F:isomerase activity"/>
    <property type="evidence" value="ECO:0007669"/>
    <property type="project" value="InterPro"/>
</dbReference>
<gene>
    <name evidence="1" type="ORF">METZ01_LOCUS231574</name>
</gene>
<feature type="non-terminal residue" evidence="1">
    <location>
        <position position="58"/>
    </location>
</feature>
<proteinExistence type="predicted"/>
<accession>A0A382GUE8</accession>
<dbReference type="InterPro" id="IPR003500">
    <property type="entry name" value="RpiB_LacA_LacB"/>
</dbReference>
<dbReference type="GO" id="GO:0005975">
    <property type="term" value="P:carbohydrate metabolic process"/>
    <property type="evidence" value="ECO:0007669"/>
    <property type="project" value="InterPro"/>
</dbReference>
<name>A0A382GUE8_9ZZZZ</name>
<dbReference type="InterPro" id="IPR036569">
    <property type="entry name" value="RpiB_LacA_LacB_sf"/>
</dbReference>